<gene>
    <name evidence="1" type="ORF">DSO57_1027165</name>
</gene>
<comment type="caution">
    <text evidence="1">The sequence shown here is derived from an EMBL/GenBank/DDBJ whole genome shotgun (WGS) entry which is preliminary data.</text>
</comment>
<evidence type="ECO:0000313" key="1">
    <source>
        <dbReference type="EMBL" id="KAJ9076349.1"/>
    </source>
</evidence>
<organism evidence="1 2">
    <name type="scientific">Entomophthora muscae</name>
    <dbReference type="NCBI Taxonomy" id="34485"/>
    <lineage>
        <taxon>Eukaryota</taxon>
        <taxon>Fungi</taxon>
        <taxon>Fungi incertae sedis</taxon>
        <taxon>Zoopagomycota</taxon>
        <taxon>Entomophthoromycotina</taxon>
        <taxon>Entomophthoromycetes</taxon>
        <taxon>Entomophthorales</taxon>
        <taxon>Entomophthoraceae</taxon>
        <taxon>Entomophthora</taxon>
    </lineage>
</organism>
<keyword evidence="2" id="KW-1185">Reference proteome</keyword>
<proteinExistence type="predicted"/>
<accession>A0ACC2TP28</accession>
<name>A0ACC2TP28_9FUNG</name>
<reference evidence="1" key="1">
    <citation type="submission" date="2022-04" db="EMBL/GenBank/DDBJ databases">
        <title>Genome of the entomopathogenic fungus Entomophthora muscae.</title>
        <authorList>
            <person name="Elya C."/>
            <person name="Lovett B.R."/>
            <person name="Lee E."/>
            <person name="Macias A.M."/>
            <person name="Hajek A.E."/>
            <person name="De Bivort B.L."/>
            <person name="Kasson M.T."/>
            <person name="De Fine Licht H.H."/>
            <person name="Stajich J.E."/>
        </authorList>
    </citation>
    <scope>NUCLEOTIDE SEQUENCE</scope>
    <source>
        <strain evidence="1">Berkeley</strain>
    </source>
</reference>
<sequence>MNTTTASAKIGPGELGSSELLLHTSFSPITAPLNIPASRQTKKTKPAAEASSKSPPGSSKGTFNEVFYAKCLSAARSLQVFQERCLHCWEELCLFSLKRSTAFGSSLQILS</sequence>
<dbReference type="Proteomes" id="UP001165960">
    <property type="component" value="Unassembled WGS sequence"/>
</dbReference>
<dbReference type="EMBL" id="QTSX02002293">
    <property type="protein sequence ID" value="KAJ9076349.1"/>
    <property type="molecule type" value="Genomic_DNA"/>
</dbReference>
<protein>
    <submittedName>
        <fullName evidence="1">Uncharacterized protein</fullName>
    </submittedName>
</protein>
<evidence type="ECO:0000313" key="2">
    <source>
        <dbReference type="Proteomes" id="UP001165960"/>
    </source>
</evidence>